<evidence type="ECO:0000313" key="1">
    <source>
        <dbReference type="EMBL" id="UQA97533.1"/>
    </source>
</evidence>
<dbReference type="RefSeq" id="WP_248868504.1">
    <property type="nucleotide sequence ID" value="NZ_CP086322.1"/>
</dbReference>
<dbReference type="InterPro" id="IPR027417">
    <property type="entry name" value="P-loop_NTPase"/>
</dbReference>
<sequence>MTLIDLTKPHQPSPATDADADAPQYFERAELILALPDAKPLASLGLNPDPLQPLAAAFADVRSEEGEQAEVCLDLIPVSERRLARRRRTLLAAARRRGPSAYGERLTTVSAAGLGASLMDALTSDWNGNRSARTTNRVPRQSDVRDSVGKFTPGGAVFAVQLLLRTTARHPQAARARMNQLLAALASTSGENYFRPHRPKTRRAIARFDHRMATGQFAPRRRQWLTAPELAGFLKPPTARCSGSNVMRSGGIVPPAPATLPVYTGQPDLVPLGAVVYPDGRERIGAARIKDLLFALLLGKSGHGKTEEGLVQAIALAHNGHGTWFLDPHGEAWTRAQPYIVHPHLQDRVWEINLATPTPDQRVVSWNPLSMEGRDATHVQEVVRAVTEGIAAAQDWGDKAPRARTILARTVQALALLALQAVAAGRPDLQPTLFQIRSWLTDDRWREALLPHLPPTVQKYWTTTFPKLAENAVPTVTYAIDRLDTSDSLRAFFGSPRSGYDVRTAMDTGRIVFICPSGSEADALVSCLLIHDLHRAGLSRQDTPREDRKTFWAWGDELTALDSSSKGFLAAIAEQLRKYEVRFVGMTQMALRLSATTRQALLQNQSMLSTCAADYDEAAFVARRWNGHVTAETITELPKYHYLMSIALDGRPTKPFRVRGLPVDELFAHYYNPDRLPALRQAIDTNTRRRAVGEILDALETLDDDIRALFTARPALPAAGGPGDDQHTHLG</sequence>
<evidence type="ECO:0000313" key="2">
    <source>
        <dbReference type="Proteomes" id="UP000830115"/>
    </source>
</evidence>
<accession>A0ABY4MJ00</accession>
<reference evidence="1" key="1">
    <citation type="submission" date="2021-10" db="EMBL/GenBank/DDBJ databases">
        <title>Streptomyces nigrumlapis sp.nov.,an antimicrobial producing actinobacterium isolated from Black Gobi rocks.</title>
        <authorList>
            <person name="Wen Y."/>
            <person name="Zhang W."/>
            <person name="Liu X.G."/>
        </authorList>
    </citation>
    <scope>NUCLEOTIDE SEQUENCE</scope>
    <source>
        <strain evidence="1">ST13-2-2</strain>
    </source>
</reference>
<keyword evidence="2" id="KW-1185">Reference proteome</keyword>
<proteinExistence type="predicted"/>
<dbReference type="SUPFAM" id="SSF52540">
    <property type="entry name" value="P-loop containing nucleoside triphosphate hydrolases"/>
    <property type="match status" value="1"/>
</dbReference>
<dbReference type="Proteomes" id="UP000830115">
    <property type="component" value="Chromosome"/>
</dbReference>
<dbReference type="EMBL" id="CP086322">
    <property type="protein sequence ID" value="UQA97533.1"/>
    <property type="molecule type" value="Genomic_DNA"/>
</dbReference>
<protein>
    <submittedName>
        <fullName evidence="1">ATP/GTP-binding protein</fullName>
    </submittedName>
</protein>
<gene>
    <name evidence="1" type="ORF">K9S39_41830</name>
</gene>
<organism evidence="1 2">
    <name type="scientific">Streptomyces halobius</name>
    <dbReference type="NCBI Taxonomy" id="2879846"/>
    <lineage>
        <taxon>Bacteria</taxon>
        <taxon>Bacillati</taxon>
        <taxon>Actinomycetota</taxon>
        <taxon>Actinomycetes</taxon>
        <taxon>Kitasatosporales</taxon>
        <taxon>Streptomycetaceae</taxon>
        <taxon>Streptomyces</taxon>
    </lineage>
</organism>
<name>A0ABY4MJ00_9ACTN</name>